<dbReference type="GO" id="GO:0005737">
    <property type="term" value="C:cytoplasm"/>
    <property type="evidence" value="ECO:0007669"/>
    <property type="project" value="UniProtKB-SubCell"/>
</dbReference>
<keyword evidence="6 9" id="KW-0418">Kinase</keyword>
<dbReference type="EC" id="2.7.2.7" evidence="9"/>
<keyword evidence="5 9" id="KW-0547">Nucleotide-binding</keyword>
<dbReference type="PRINTS" id="PR00471">
    <property type="entry name" value="ACETATEKNASE"/>
</dbReference>
<dbReference type="GO" id="GO:0047761">
    <property type="term" value="F:butyrate kinase activity"/>
    <property type="evidence" value="ECO:0007669"/>
    <property type="project" value="UniProtKB-UniRule"/>
</dbReference>
<comment type="catalytic activity">
    <reaction evidence="8 9">
        <text>butanoate + ATP = butanoyl phosphate + ADP</text>
        <dbReference type="Rhea" id="RHEA:13585"/>
        <dbReference type="ChEBI" id="CHEBI:17968"/>
        <dbReference type="ChEBI" id="CHEBI:30616"/>
        <dbReference type="ChEBI" id="CHEBI:58079"/>
        <dbReference type="ChEBI" id="CHEBI:456216"/>
        <dbReference type="EC" id="2.7.2.7"/>
    </reaction>
</comment>
<dbReference type="AlphaFoldDB" id="A0A1H7KB32"/>
<keyword evidence="3 9" id="KW-0963">Cytoplasm</keyword>
<evidence type="ECO:0000313" key="11">
    <source>
        <dbReference type="EMBL" id="SEK83700.1"/>
    </source>
</evidence>
<dbReference type="InterPro" id="IPR023865">
    <property type="entry name" value="Aliphatic_acid_kinase_CS"/>
</dbReference>
<dbReference type="PROSITE" id="PS01075">
    <property type="entry name" value="ACETATE_KINASE_1"/>
    <property type="match status" value="1"/>
</dbReference>
<dbReference type="NCBIfam" id="TIGR02707">
    <property type="entry name" value="butyr_kinase"/>
    <property type="match status" value="1"/>
</dbReference>
<evidence type="ECO:0000256" key="3">
    <source>
        <dbReference type="ARBA" id="ARBA00022490"/>
    </source>
</evidence>
<dbReference type="InterPro" id="IPR011245">
    <property type="entry name" value="Butyrate_kin"/>
</dbReference>
<evidence type="ECO:0000256" key="5">
    <source>
        <dbReference type="ARBA" id="ARBA00022741"/>
    </source>
</evidence>
<dbReference type="PANTHER" id="PTHR21060">
    <property type="entry name" value="ACETATE KINASE"/>
    <property type="match status" value="1"/>
</dbReference>
<dbReference type="Proteomes" id="UP000182321">
    <property type="component" value="Unassembled WGS sequence"/>
</dbReference>
<dbReference type="GO" id="GO:0008776">
    <property type="term" value="F:acetate kinase activity"/>
    <property type="evidence" value="ECO:0007669"/>
    <property type="project" value="TreeGrafter"/>
</dbReference>
<dbReference type="PIRSF" id="PIRSF036458">
    <property type="entry name" value="Butyrate_kin"/>
    <property type="match status" value="1"/>
</dbReference>
<accession>A0A1H7KB32</accession>
<evidence type="ECO:0000256" key="2">
    <source>
        <dbReference type="ARBA" id="ARBA00008748"/>
    </source>
</evidence>
<dbReference type="NCBIfam" id="NF002834">
    <property type="entry name" value="PRK03011.1-5"/>
    <property type="match status" value="1"/>
</dbReference>
<keyword evidence="7 9" id="KW-0067">ATP-binding</keyword>
<dbReference type="EMBL" id="FNZX01000012">
    <property type="protein sequence ID" value="SEK83700.1"/>
    <property type="molecule type" value="Genomic_DNA"/>
</dbReference>
<dbReference type="HAMAP" id="MF_00542">
    <property type="entry name" value="Butyrate_kinase"/>
    <property type="match status" value="1"/>
</dbReference>
<dbReference type="InterPro" id="IPR043129">
    <property type="entry name" value="ATPase_NBD"/>
</dbReference>
<comment type="subcellular location">
    <subcellularLocation>
        <location evidence="1 9">Cytoplasm</location>
    </subcellularLocation>
</comment>
<dbReference type="PANTHER" id="PTHR21060:SF3">
    <property type="entry name" value="BUTYRATE KINASE 2-RELATED"/>
    <property type="match status" value="1"/>
</dbReference>
<sequence>MANEKILVINPGSTSTKIAVYQADEQQWVESIAHSMDDLKNYPTIYDQLDMRKELIMACLAKHGDKLDSLGAIVGRGGALPPVKTGAYEVNEKMVDTLRFHPVDQHASNLGAGIAYSLAQEIGVKAYIYDAITVDEMTEVNKITGLKGVRVPAKGHNLNTRAAALKLCADKGIDYNKVNIIVAHLGGGITVNLHSNGQIVDFFNDEIGTFAPERAGGLPTYALVDLCYSGEYTKEEMMKKLQRKGGIASYLGTADMREVEQMVVDGNEEAALLFEAMALNTAKTIARIAPSVDGKVDYIVLTGGLAYSDMFVDSIKKHVGFVGPIEVIPGENEMKALAEGTLRVMRGQEKARIYE</sequence>
<keyword evidence="4 9" id="KW-0808">Transferase</keyword>
<dbReference type="RefSeq" id="WP_044936478.1">
    <property type="nucleotide sequence ID" value="NZ_FNZX01000012.1"/>
</dbReference>
<name>A0A1H7KB32_9FIRM</name>
<dbReference type="CDD" id="cd24011">
    <property type="entry name" value="ASKHA_NBD_BK"/>
    <property type="match status" value="1"/>
</dbReference>
<organism evidence="11 12">
    <name type="scientific">Pseudobutyrivibrio ruminis</name>
    <dbReference type="NCBI Taxonomy" id="46206"/>
    <lineage>
        <taxon>Bacteria</taxon>
        <taxon>Bacillati</taxon>
        <taxon>Bacillota</taxon>
        <taxon>Clostridia</taxon>
        <taxon>Lachnospirales</taxon>
        <taxon>Lachnospiraceae</taxon>
        <taxon>Pseudobutyrivibrio</taxon>
    </lineage>
</organism>
<dbReference type="SUPFAM" id="SSF53067">
    <property type="entry name" value="Actin-like ATPase domain"/>
    <property type="match status" value="2"/>
</dbReference>
<protein>
    <recommendedName>
        <fullName evidence="9">Probable butyrate kinase</fullName>
        <shortName evidence="9">BK</shortName>
        <ecNumber evidence="9">2.7.2.7</ecNumber>
    </recommendedName>
    <alternativeName>
        <fullName evidence="9">Branched-chain carboxylic acid kinase</fullName>
    </alternativeName>
</protein>
<keyword evidence="12" id="KW-1185">Reference proteome</keyword>
<evidence type="ECO:0000256" key="10">
    <source>
        <dbReference type="RuleBase" id="RU003835"/>
    </source>
</evidence>
<evidence type="ECO:0000256" key="7">
    <source>
        <dbReference type="ARBA" id="ARBA00022840"/>
    </source>
</evidence>
<evidence type="ECO:0000256" key="1">
    <source>
        <dbReference type="ARBA" id="ARBA00004496"/>
    </source>
</evidence>
<comment type="similarity">
    <text evidence="2 9 10">Belongs to the acetokinase family.</text>
</comment>
<evidence type="ECO:0000313" key="12">
    <source>
        <dbReference type="Proteomes" id="UP000182321"/>
    </source>
</evidence>
<dbReference type="Pfam" id="PF00871">
    <property type="entry name" value="Acetate_kinase"/>
    <property type="match status" value="1"/>
</dbReference>
<evidence type="ECO:0000256" key="8">
    <source>
        <dbReference type="ARBA" id="ARBA00048596"/>
    </source>
</evidence>
<gene>
    <name evidence="9" type="primary">buk</name>
    <name evidence="11" type="ORF">SAMN02910377_01956</name>
</gene>
<proteinExistence type="inferred from homology"/>
<dbReference type="GO" id="GO:0006083">
    <property type="term" value="P:acetate metabolic process"/>
    <property type="evidence" value="ECO:0007669"/>
    <property type="project" value="TreeGrafter"/>
</dbReference>
<evidence type="ECO:0000256" key="6">
    <source>
        <dbReference type="ARBA" id="ARBA00022777"/>
    </source>
</evidence>
<evidence type="ECO:0000256" key="9">
    <source>
        <dbReference type="HAMAP-Rule" id="MF_00542"/>
    </source>
</evidence>
<reference evidence="12" key="1">
    <citation type="submission" date="2016-10" db="EMBL/GenBank/DDBJ databases">
        <authorList>
            <person name="Varghese N."/>
        </authorList>
    </citation>
    <scope>NUCLEOTIDE SEQUENCE [LARGE SCALE GENOMIC DNA]</scope>
    <source>
        <strain evidence="12">ACV-9</strain>
    </source>
</reference>
<dbReference type="GO" id="GO:0005524">
    <property type="term" value="F:ATP binding"/>
    <property type="evidence" value="ECO:0007669"/>
    <property type="project" value="UniProtKB-KW"/>
</dbReference>
<evidence type="ECO:0000256" key="4">
    <source>
        <dbReference type="ARBA" id="ARBA00022679"/>
    </source>
</evidence>
<dbReference type="InterPro" id="IPR000890">
    <property type="entry name" value="Aliphatic_acid_kin_short-chain"/>
</dbReference>
<dbReference type="Gene3D" id="3.30.420.40">
    <property type="match status" value="2"/>
</dbReference>